<dbReference type="InterPro" id="IPR004843">
    <property type="entry name" value="Calcineurin-like_PHP"/>
</dbReference>
<proteinExistence type="predicted"/>
<dbReference type="PANTHER" id="PTHR34512">
    <property type="entry name" value="CELL SURFACE PROTEIN"/>
    <property type="match status" value="1"/>
</dbReference>
<keyword evidence="4" id="KW-1185">Reference proteome</keyword>
<dbReference type="InterPro" id="IPR029052">
    <property type="entry name" value="Metallo-depent_PP-like"/>
</dbReference>
<dbReference type="RefSeq" id="WP_321561859.1">
    <property type="nucleotide sequence ID" value="NZ_CP139558.1"/>
</dbReference>
<dbReference type="Pfam" id="PF00149">
    <property type="entry name" value="Metallophos"/>
    <property type="match status" value="1"/>
</dbReference>
<sequence length="625" mass="69539">MLIKLTLIKKLSTLVLILLLTVSIAKAQSFKFAFVSDTHVNIGNPTAAEDLRRTVRDINANNDLKFVVITGDITEFGADEEIKLAKQILDSLNKKWYIIPGNHDANWSESGSNTFKKIFGAETFAFNYGGYLFAGTSCGPNMRMGPGQVPRENIVWLDSVLNHTPATTPVVYLNHYPQDSSQNNWYTVINKLKTKNTQLILCGHGHNNHRYTFDGIPAVMGRSNLRAKDSIGGYNIVTFDNGKATFEERKPVIQTLRKWTEVDLFNHYFDKDTAHYYRPSYAVNNKPGVKVKWSYQDQSDVGAGMAIAGDKLILTDTKGLIYALNRNTGKRVWSYATGGKIYSTPYVSGNYVVAGSSDKYIYCISAVTGKLVWKSAAEKAVVASPVIKNNVVFIGASDGHFRAFQLTTGKLLWDFDQVKGFIVTRPLIYQDKIYFGCWANDFYALDIATGKLVWKWSNGSSNRMFSPAACYPVATGGRIFIVAPDQYMTSLDASTGKMQWRSRVPHNRVRESMGLSGDSSLVYAKTMDGQLLGISTKTDSLQIAWKASLQLPYELAPSAIVEDEGVIYVPTHSGIAYAVDRQSGNVLWKHKVSNCLVNPILPFHKTVYVSTMDGKIDCLQPIKNK</sequence>
<dbReference type="PANTHER" id="PTHR34512:SF30">
    <property type="entry name" value="OUTER MEMBRANE PROTEIN ASSEMBLY FACTOR BAMB"/>
    <property type="match status" value="1"/>
</dbReference>
<dbReference type="SUPFAM" id="SSF56300">
    <property type="entry name" value="Metallo-dependent phosphatases"/>
    <property type="match status" value="1"/>
</dbReference>
<dbReference type="InterPro" id="IPR018391">
    <property type="entry name" value="PQQ_b-propeller_rpt"/>
</dbReference>
<dbReference type="Gene3D" id="2.130.10.10">
    <property type="entry name" value="YVTN repeat-like/Quinoprotein amine dehydrogenase"/>
    <property type="match status" value="1"/>
</dbReference>
<accession>A0ABZ0THP5</accession>
<dbReference type="Gene3D" id="2.40.10.480">
    <property type="match status" value="2"/>
</dbReference>
<dbReference type="SMART" id="SM00564">
    <property type="entry name" value="PQQ"/>
    <property type="match status" value="7"/>
</dbReference>
<dbReference type="EMBL" id="CP139558">
    <property type="protein sequence ID" value="WPU92699.1"/>
    <property type="molecule type" value="Genomic_DNA"/>
</dbReference>
<dbReference type="Pfam" id="PF13360">
    <property type="entry name" value="PQQ_2"/>
    <property type="match status" value="1"/>
</dbReference>
<dbReference type="InterPro" id="IPR002372">
    <property type="entry name" value="PQQ_rpt_dom"/>
</dbReference>
<dbReference type="SUPFAM" id="SSF50998">
    <property type="entry name" value="Quinoprotein alcohol dehydrogenase-like"/>
    <property type="match status" value="2"/>
</dbReference>
<feature type="domain" description="Pyrrolo-quinoline quinone repeat" evidence="2">
    <location>
        <begin position="348"/>
        <end position="457"/>
    </location>
</feature>
<dbReference type="Proteomes" id="UP001324380">
    <property type="component" value="Chromosome"/>
</dbReference>
<dbReference type="Gene3D" id="3.60.21.10">
    <property type="match status" value="1"/>
</dbReference>
<dbReference type="InterPro" id="IPR015943">
    <property type="entry name" value="WD40/YVTN_repeat-like_dom_sf"/>
</dbReference>
<evidence type="ECO:0000313" key="4">
    <source>
        <dbReference type="Proteomes" id="UP001324380"/>
    </source>
</evidence>
<dbReference type="InterPro" id="IPR011047">
    <property type="entry name" value="Quinoprotein_ADH-like_sf"/>
</dbReference>
<reference evidence="3 4" key="1">
    <citation type="submission" date="2023-11" db="EMBL/GenBank/DDBJ databases">
        <title>Analysis of the Genomes of Mucilaginibacter gossypii cycad 4 and M. sabulilitoris SNA2: microbes with the potential for plant growth promotion.</title>
        <authorList>
            <person name="Hirsch A.M."/>
            <person name="Humm E."/>
            <person name="Rubbi M."/>
            <person name="Del Vecchio G."/>
            <person name="Ha S.M."/>
            <person name="Pellegrini M."/>
            <person name="Gunsalus R.P."/>
        </authorList>
    </citation>
    <scope>NUCLEOTIDE SEQUENCE [LARGE SCALE GENOMIC DNA]</scope>
    <source>
        <strain evidence="3 4">SNA2</strain>
    </source>
</reference>
<protein>
    <submittedName>
        <fullName evidence="3">PQQ-binding-like beta-propeller repeat protein</fullName>
    </submittedName>
</protein>
<gene>
    <name evidence="3" type="ORF">SNE25_25580</name>
</gene>
<evidence type="ECO:0000259" key="1">
    <source>
        <dbReference type="Pfam" id="PF00149"/>
    </source>
</evidence>
<evidence type="ECO:0000313" key="3">
    <source>
        <dbReference type="EMBL" id="WPU92699.1"/>
    </source>
</evidence>
<feature type="domain" description="Calcineurin-like phosphoesterase" evidence="1">
    <location>
        <begin position="30"/>
        <end position="207"/>
    </location>
</feature>
<evidence type="ECO:0000259" key="2">
    <source>
        <dbReference type="Pfam" id="PF13360"/>
    </source>
</evidence>
<organism evidence="3 4">
    <name type="scientific">Mucilaginibacter sabulilitoris</name>
    <dbReference type="NCBI Taxonomy" id="1173583"/>
    <lineage>
        <taxon>Bacteria</taxon>
        <taxon>Pseudomonadati</taxon>
        <taxon>Bacteroidota</taxon>
        <taxon>Sphingobacteriia</taxon>
        <taxon>Sphingobacteriales</taxon>
        <taxon>Sphingobacteriaceae</taxon>
        <taxon>Mucilaginibacter</taxon>
    </lineage>
</organism>
<name>A0ABZ0THP5_9SPHI</name>